<gene>
    <name evidence="2" type="ORF">SAMN04488568_103207</name>
</gene>
<dbReference type="AlphaFoldDB" id="A0A1G9PFC8"/>
<keyword evidence="1" id="KW-0812">Transmembrane</keyword>
<accession>A0A1G9PFC8</accession>
<feature type="transmembrane region" description="Helical" evidence="1">
    <location>
        <begin position="46"/>
        <end position="64"/>
    </location>
</feature>
<feature type="transmembrane region" description="Helical" evidence="1">
    <location>
        <begin position="97"/>
        <end position="117"/>
    </location>
</feature>
<dbReference type="EMBL" id="FNHG01000003">
    <property type="protein sequence ID" value="SDL97191.1"/>
    <property type="molecule type" value="Genomic_DNA"/>
</dbReference>
<proteinExistence type="predicted"/>
<keyword evidence="1" id="KW-0472">Membrane</keyword>
<evidence type="ECO:0000313" key="3">
    <source>
        <dbReference type="Proteomes" id="UP000199759"/>
    </source>
</evidence>
<dbReference type="STRING" id="144026.SAMN04488568_103207"/>
<protein>
    <submittedName>
        <fullName evidence="2">Uncharacterized protein</fullName>
    </submittedName>
</protein>
<keyword evidence="3" id="KW-1185">Reference proteome</keyword>
<evidence type="ECO:0000313" key="2">
    <source>
        <dbReference type="EMBL" id="SDL97191.1"/>
    </source>
</evidence>
<name>A0A1G9PFC8_9PROT</name>
<evidence type="ECO:0000256" key="1">
    <source>
        <dbReference type="SAM" id="Phobius"/>
    </source>
</evidence>
<organism evidence="2 3">
    <name type="scientific">Maricaulis salignorans</name>
    <dbReference type="NCBI Taxonomy" id="144026"/>
    <lineage>
        <taxon>Bacteria</taxon>
        <taxon>Pseudomonadati</taxon>
        <taxon>Pseudomonadota</taxon>
        <taxon>Alphaproteobacteria</taxon>
        <taxon>Maricaulales</taxon>
        <taxon>Maricaulaceae</taxon>
        <taxon>Maricaulis</taxon>
    </lineage>
</organism>
<feature type="transmembrane region" description="Helical" evidence="1">
    <location>
        <begin position="71"/>
        <end position="91"/>
    </location>
</feature>
<dbReference type="Proteomes" id="UP000199759">
    <property type="component" value="Unassembled WGS sequence"/>
</dbReference>
<feature type="transmembrane region" description="Helical" evidence="1">
    <location>
        <begin position="21"/>
        <end position="40"/>
    </location>
</feature>
<reference evidence="2 3" key="1">
    <citation type="submission" date="2016-10" db="EMBL/GenBank/DDBJ databases">
        <authorList>
            <person name="de Groot N.N."/>
        </authorList>
    </citation>
    <scope>NUCLEOTIDE SEQUENCE [LARGE SCALE GENOMIC DNA]</scope>
    <source>
        <strain evidence="2 3">DSM 16077</strain>
    </source>
</reference>
<keyword evidence="1" id="KW-1133">Transmembrane helix</keyword>
<sequence length="127" mass="14216">MTWFRRHLEWNLDAGAKTAMGLSRITLLVATAYLTVRAVMSGLPLGILWAGLALLFSALFIASLKWPRKTLWASAIVFAFTASAAFLWRSWSQTPFYLEGLVTFGACLVSLRAAILFHRLPQDEVRL</sequence>